<dbReference type="SMART" id="SM00560">
    <property type="entry name" value="LamGL"/>
    <property type="match status" value="1"/>
</dbReference>
<protein>
    <submittedName>
        <fullName evidence="12">Biopolymer transport protein ExbB</fullName>
    </submittedName>
</protein>
<dbReference type="PANTHER" id="PTHR30625">
    <property type="entry name" value="PROTEIN TOLQ"/>
    <property type="match status" value="1"/>
</dbReference>
<name>A0A7W6DCZ4_9SPHN</name>
<keyword evidence="8" id="KW-0813">Transport</keyword>
<evidence type="ECO:0000256" key="2">
    <source>
        <dbReference type="ARBA" id="ARBA00022475"/>
    </source>
</evidence>
<feature type="chain" id="PRO_5031289660" evidence="10">
    <location>
        <begin position="23"/>
        <end position="592"/>
    </location>
</feature>
<dbReference type="InterPro" id="IPR013320">
    <property type="entry name" value="ConA-like_dom_sf"/>
</dbReference>
<keyword evidence="5 9" id="KW-1133">Transmembrane helix</keyword>
<dbReference type="AlphaFoldDB" id="A0A7W6DCZ4"/>
<evidence type="ECO:0000256" key="8">
    <source>
        <dbReference type="RuleBase" id="RU004057"/>
    </source>
</evidence>
<keyword evidence="3 9" id="KW-0812">Transmembrane</keyword>
<evidence type="ECO:0000259" key="11">
    <source>
        <dbReference type="SMART" id="SM00560"/>
    </source>
</evidence>
<evidence type="ECO:0000256" key="5">
    <source>
        <dbReference type="ARBA" id="ARBA00022989"/>
    </source>
</evidence>
<feature type="signal peptide" evidence="10">
    <location>
        <begin position="1"/>
        <end position="22"/>
    </location>
</feature>
<organism evidence="12 13">
    <name type="scientific">Sphingobium fontiphilum</name>
    <dbReference type="NCBI Taxonomy" id="944425"/>
    <lineage>
        <taxon>Bacteria</taxon>
        <taxon>Pseudomonadati</taxon>
        <taxon>Pseudomonadota</taxon>
        <taxon>Alphaproteobacteria</taxon>
        <taxon>Sphingomonadales</taxon>
        <taxon>Sphingomonadaceae</taxon>
        <taxon>Sphingobium</taxon>
    </lineage>
</organism>
<dbReference type="EMBL" id="JACIEB010000001">
    <property type="protein sequence ID" value="MBB3980452.1"/>
    <property type="molecule type" value="Genomic_DNA"/>
</dbReference>
<feature type="transmembrane region" description="Helical" evidence="9">
    <location>
        <begin position="516"/>
        <end position="540"/>
    </location>
</feature>
<dbReference type="RefSeq" id="WP_183953483.1">
    <property type="nucleotide sequence ID" value="NZ_JACIEB010000001.1"/>
</dbReference>
<dbReference type="Pfam" id="PF10102">
    <property type="entry name" value="DUF2341"/>
    <property type="match status" value="1"/>
</dbReference>
<evidence type="ECO:0000256" key="4">
    <source>
        <dbReference type="ARBA" id="ARBA00022729"/>
    </source>
</evidence>
<comment type="similarity">
    <text evidence="8">Belongs to the exbB/tolQ family.</text>
</comment>
<evidence type="ECO:0000256" key="9">
    <source>
        <dbReference type="SAM" id="Phobius"/>
    </source>
</evidence>
<evidence type="ECO:0000313" key="12">
    <source>
        <dbReference type="EMBL" id="MBB3980452.1"/>
    </source>
</evidence>
<dbReference type="PANTHER" id="PTHR30625:SF3">
    <property type="entry name" value="TOL-PAL SYSTEM PROTEIN TOLQ"/>
    <property type="match status" value="1"/>
</dbReference>
<comment type="subcellular location">
    <subcellularLocation>
        <location evidence="1">Cell membrane</location>
        <topology evidence="1">Multi-pass membrane protein</topology>
    </subcellularLocation>
    <subcellularLocation>
        <location evidence="8">Membrane</location>
        <topology evidence="8">Multi-pass membrane protein</topology>
    </subcellularLocation>
</comment>
<accession>A0A7W6DCZ4</accession>
<evidence type="ECO:0000256" key="1">
    <source>
        <dbReference type="ARBA" id="ARBA00004651"/>
    </source>
</evidence>
<sequence>MRMGSWLAALLLSISLTTPALAAEGWWENDWPYRKIITLDTTASGLNVPGAVGRTLVLVRLHSGNFGFSDSLDTGADLRFTAADDKTPLPFHIEKYDAANQIATIWVSVPNLNGGEKQDIHLYYGNKNAPVGQDVAGSFDPDYAAVFHFTDGPGQPTSDATANKNNSQNAPAGVNDGAIIARGARFPGNAPLNIADSPSLAIPAGGAFTFSAWVKLGQPGQSTLFGRGDFAIGLNNAAPFVTAGGARLESSQPLKAGDWSHLAVAADGKTLRIYVDGVETAAASTALPAMAGPIALGGGFVGEMDEVRLSKVARSAAAILVEAKNEGAGDKLVAFGADEKQGGGHSPLLTIVQNTPFDAWVVIFILMIMFGIAAWVMFAKATYLGEADKANRAFMKHFRRLDDLVPFAQVQGIEAKERALIDKAPLKALYDVGMEELDLRKGMQLKKKGLTAETIEAMRASVDAEQVQQNEKLDKWMVLLTIAISGGPFIGLLGTVLGVMLVFGEVAAAGDVNINAIAPGIAAALLATVAGLGVAIPALFGYNYLNSRVVTIANEMRVFVDRLITRLAETHHHSMTPPPAQAGDAAIAQAAE</sequence>
<dbReference type="InterPro" id="IPR006558">
    <property type="entry name" value="LamG-like"/>
</dbReference>
<feature type="domain" description="LamG-like jellyroll fold" evidence="11">
    <location>
        <begin position="206"/>
        <end position="317"/>
    </location>
</feature>
<comment type="caution">
    <text evidence="12">The sequence shown here is derived from an EMBL/GenBank/DDBJ whole genome shotgun (WGS) entry which is preliminary data.</text>
</comment>
<dbReference type="GO" id="GO:0005886">
    <property type="term" value="C:plasma membrane"/>
    <property type="evidence" value="ECO:0007669"/>
    <property type="project" value="UniProtKB-SubCell"/>
</dbReference>
<gene>
    <name evidence="12" type="ORF">GGR44_000083</name>
</gene>
<keyword evidence="13" id="KW-1185">Reference proteome</keyword>
<keyword evidence="7" id="KW-1015">Disulfide bond</keyword>
<dbReference type="GO" id="GO:0017038">
    <property type="term" value="P:protein import"/>
    <property type="evidence" value="ECO:0007669"/>
    <property type="project" value="TreeGrafter"/>
</dbReference>
<evidence type="ECO:0000256" key="3">
    <source>
        <dbReference type="ARBA" id="ARBA00022692"/>
    </source>
</evidence>
<dbReference type="Proteomes" id="UP000552757">
    <property type="component" value="Unassembled WGS sequence"/>
</dbReference>
<reference evidence="12 13" key="1">
    <citation type="submission" date="2020-08" db="EMBL/GenBank/DDBJ databases">
        <title>Genomic Encyclopedia of Type Strains, Phase IV (KMG-IV): sequencing the most valuable type-strain genomes for metagenomic binning, comparative biology and taxonomic classification.</title>
        <authorList>
            <person name="Goeker M."/>
        </authorList>
    </citation>
    <scope>NUCLEOTIDE SEQUENCE [LARGE SCALE GENOMIC DNA]</scope>
    <source>
        <strain evidence="12 13">DSM 29348</strain>
    </source>
</reference>
<proteinExistence type="inferred from homology"/>
<dbReference type="InterPro" id="IPR018765">
    <property type="entry name" value="DUF2341"/>
</dbReference>
<evidence type="ECO:0000313" key="13">
    <source>
        <dbReference type="Proteomes" id="UP000552757"/>
    </source>
</evidence>
<keyword evidence="2" id="KW-1003">Cell membrane</keyword>
<dbReference type="InterPro" id="IPR002898">
    <property type="entry name" value="MotA_ExbB_proton_chnl"/>
</dbReference>
<dbReference type="Pfam" id="PF13385">
    <property type="entry name" value="Laminin_G_3"/>
    <property type="match status" value="1"/>
</dbReference>
<evidence type="ECO:0000256" key="10">
    <source>
        <dbReference type="SAM" id="SignalP"/>
    </source>
</evidence>
<evidence type="ECO:0000256" key="6">
    <source>
        <dbReference type="ARBA" id="ARBA00023136"/>
    </source>
</evidence>
<dbReference type="Gene3D" id="2.60.120.200">
    <property type="match status" value="1"/>
</dbReference>
<feature type="transmembrane region" description="Helical" evidence="9">
    <location>
        <begin position="359"/>
        <end position="379"/>
    </location>
</feature>
<feature type="transmembrane region" description="Helical" evidence="9">
    <location>
        <begin position="476"/>
        <end position="504"/>
    </location>
</feature>
<dbReference type="SUPFAM" id="SSF49899">
    <property type="entry name" value="Concanavalin A-like lectins/glucanases"/>
    <property type="match status" value="1"/>
</dbReference>
<dbReference type="Pfam" id="PF01618">
    <property type="entry name" value="MotA_ExbB"/>
    <property type="match status" value="1"/>
</dbReference>
<dbReference type="InterPro" id="IPR050790">
    <property type="entry name" value="ExbB/TolQ_transport"/>
</dbReference>
<evidence type="ECO:0000256" key="7">
    <source>
        <dbReference type="ARBA" id="ARBA00023157"/>
    </source>
</evidence>
<keyword evidence="6 9" id="KW-0472">Membrane</keyword>
<keyword evidence="4 10" id="KW-0732">Signal</keyword>
<keyword evidence="8" id="KW-0653">Protein transport</keyword>